<dbReference type="GO" id="GO:0006354">
    <property type="term" value="P:DNA-templated transcription elongation"/>
    <property type="evidence" value="ECO:0007669"/>
    <property type="project" value="InterPro"/>
</dbReference>
<dbReference type="GO" id="GO:0031564">
    <property type="term" value="P:transcription antitermination"/>
    <property type="evidence" value="ECO:0007669"/>
    <property type="project" value="UniProtKB-KW"/>
</dbReference>
<dbReference type="EMBL" id="JAPUAC010000003">
    <property type="protein sequence ID" value="MCZ2653702.1"/>
    <property type="molecule type" value="Genomic_DNA"/>
</dbReference>
<dbReference type="CDD" id="cd09895">
    <property type="entry name" value="NGN_SP_UpxY"/>
    <property type="match status" value="1"/>
</dbReference>
<dbReference type="Gene3D" id="3.30.70.940">
    <property type="entry name" value="NusG, N-terminal domain"/>
    <property type="match status" value="1"/>
</dbReference>
<evidence type="ECO:0000256" key="2">
    <source>
        <dbReference type="ARBA" id="ARBA00023015"/>
    </source>
</evidence>
<feature type="domain" description="NusG-like N-terminal" evidence="4">
    <location>
        <begin position="14"/>
        <end position="106"/>
    </location>
</feature>
<reference evidence="5" key="1">
    <citation type="book" date="2014" name="THE 24TH EUROPEAN CONGRESS OF CLINICAL MICROBIOLOGY AND INFECTIOUS DISEASES" publisher="ECCMID 2014" city="Barcelona, Spain">
        <title>Identification of resistance genes in three multidrug-resistant Bacteroides fragilis isolates by whole genome sequencing.</title>
        <editorList>
            <person name="Unknown"/>
            <person name="A."/>
        </editorList>
        <authorList>
            <person name="Sydenham T.V."/>
            <person name="Hasman H."/>
            <person name="Wang M."/>
            <person name="Soki J."/>
            <person name="Nagy E."/>
            <person name="Justesen U.S."/>
        </authorList>
    </citation>
    <scope>NUCLEOTIDE SEQUENCE</scope>
    <source>
        <strain evidence="5">DCMOUH0018B</strain>
    </source>
</reference>
<accession>A0A0I9S6P6</accession>
<dbReference type="AlphaFoldDB" id="A0A0I9S6P6"/>
<dbReference type="Proteomes" id="UP001075704">
    <property type="component" value="Unassembled WGS sequence"/>
</dbReference>
<gene>
    <name evidence="5" type="ORF">EE52_0218435</name>
    <name evidence="6" type="ORF">O1422_05950</name>
</gene>
<dbReference type="NCBIfam" id="NF033644">
    <property type="entry name" value="antiterm_UpxY"/>
    <property type="match status" value="1"/>
</dbReference>
<keyword evidence="3" id="KW-0804">Transcription</keyword>
<dbReference type="Pfam" id="PF02357">
    <property type="entry name" value="NusG"/>
    <property type="match status" value="1"/>
</dbReference>
<dbReference type="SUPFAM" id="SSF82679">
    <property type="entry name" value="N-utilization substance G protein NusG, N-terminal domain"/>
    <property type="match status" value="1"/>
</dbReference>
<dbReference type="PATRIC" id="fig|817.53.peg.3804"/>
<evidence type="ECO:0000256" key="3">
    <source>
        <dbReference type="ARBA" id="ARBA00023163"/>
    </source>
</evidence>
<proteinExistence type="predicted"/>
<dbReference type="InterPro" id="IPR043425">
    <property type="entry name" value="NusG-like"/>
</dbReference>
<sequence>MEETARKIKENASCWYAVYTAPRAEKKVKEQLDKIGIDNYLPLQPVIRMWNNRKKKIFIPVVPGCLFVYISSEEITQITSIHGVAFLLKEKGQYVSIPEVQMETFRTMIERSHELVEFAPTDFVPGATVQVIRGQLQGLVAELVECQGNNKLLLRIEGLGCALATVSADCVVSKEKQ</sequence>
<evidence type="ECO:0000259" key="4">
    <source>
        <dbReference type="Pfam" id="PF02357"/>
    </source>
</evidence>
<evidence type="ECO:0000313" key="5">
    <source>
        <dbReference type="EMBL" id="KFX73340.1"/>
    </source>
</evidence>
<name>A0A0I9S6P6_BACFG</name>
<evidence type="ECO:0000256" key="1">
    <source>
        <dbReference type="ARBA" id="ARBA00022814"/>
    </source>
</evidence>
<reference evidence="6" key="3">
    <citation type="submission" date="2022-12" db="EMBL/GenBank/DDBJ databases">
        <title>Development of a Multilocus Sequence Typing Scheme for Bacteroides fragilis Based on Whole Genome Sequencing Data and Clinical Application.</title>
        <authorList>
            <person name="Nielsen F.D."/>
            <person name="Justesen U.S."/>
        </authorList>
    </citation>
    <scope>NUCLEOTIDE SEQUENCE</scope>
    <source>
        <strain evidence="6">BF_BC_ODE_DK_2015_2</strain>
    </source>
</reference>
<evidence type="ECO:0000313" key="6">
    <source>
        <dbReference type="EMBL" id="MCZ2653702.1"/>
    </source>
</evidence>
<keyword evidence="1" id="KW-0889">Transcription antitermination</keyword>
<dbReference type="PANTHER" id="PTHR30265:SF4">
    <property type="entry name" value="KOW MOTIF FAMILY PROTEIN, EXPRESSED"/>
    <property type="match status" value="1"/>
</dbReference>
<comment type="caution">
    <text evidence="5">The sequence shown here is derived from an EMBL/GenBank/DDBJ whole genome shotgun (WGS) entry which is preliminary data.</text>
</comment>
<dbReference type="RefSeq" id="WP_044301600.1">
    <property type="nucleotide sequence ID" value="NZ_CAEUHN010000019.1"/>
</dbReference>
<organism evidence="5">
    <name type="scientific">Bacteroides fragilis</name>
    <dbReference type="NCBI Taxonomy" id="817"/>
    <lineage>
        <taxon>Bacteria</taxon>
        <taxon>Pseudomonadati</taxon>
        <taxon>Bacteroidota</taxon>
        <taxon>Bacteroidia</taxon>
        <taxon>Bacteroidales</taxon>
        <taxon>Bacteroidaceae</taxon>
        <taxon>Bacteroides</taxon>
    </lineage>
</organism>
<dbReference type="EMBL" id="JMZZ02000221">
    <property type="protein sequence ID" value="KFX73340.1"/>
    <property type="molecule type" value="Genomic_DNA"/>
</dbReference>
<dbReference type="PANTHER" id="PTHR30265">
    <property type="entry name" value="RHO-INTERACTING TRANSCRIPTION TERMINATION FACTOR NUSG"/>
    <property type="match status" value="1"/>
</dbReference>
<protein>
    <submittedName>
        <fullName evidence="5">Transcriptional regulator</fullName>
    </submittedName>
    <submittedName>
        <fullName evidence="6">UpxY family transcription antiterminator</fullName>
    </submittedName>
</protein>
<reference evidence="5" key="2">
    <citation type="submission" date="2014-07" db="EMBL/GenBank/DDBJ databases">
        <title>Genetics and epidemiology of antimicrobial resistance in B. fragilis group.</title>
        <authorList>
            <person name="Sydenham T.V."/>
            <person name="Hasman H."/>
            <person name="Kemp M."/>
            <person name="Justesen U.S."/>
        </authorList>
    </citation>
    <scope>NUCLEOTIDE SEQUENCE [LARGE SCALE GENOMIC DNA]</scope>
    <source>
        <strain evidence="5">DCMOUH0018B</strain>
    </source>
</reference>
<dbReference type="InterPro" id="IPR036735">
    <property type="entry name" value="NGN_dom_sf"/>
</dbReference>
<dbReference type="InterPro" id="IPR006645">
    <property type="entry name" value="NGN-like_dom"/>
</dbReference>
<keyword evidence="2" id="KW-0805">Transcription regulation</keyword>